<accession>A0A558D6J8</accession>
<dbReference type="EMBL" id="VMRY01000020">
    <property type="protein sequence ID" value="TVT56639.1"/>
    <property type="molecule type" value="Genomic_DNA"/>
</dbReference>
<keyword evidence="1" id="KW-0732">Signal</keyword>
<evidence type="ECO:0008006" key="4">
    <source>
        <dbReference type="Google" id="ProtNLM"/>
    </source>
</evidence>
<gene>
    <name evidence="2" type="ORF">FHK82_07000</name>
</gene>
<feature type="chain" id="PRO_5022198510" description="DUF4412 domain-containing protein" evidence="1">
    <location>
        <begin position="25"/>
        <end position="253"/>
    </location>
</feature>
<organism evidence="2 3">
    <name type="scientific">Sedimenticola thiotaurini</name>
    <dbReference type="NCBI Taxonomy" id="1543721"/>
    <lineage>
        <taxon>Bacteria</taxon>
        <taxon>Pseudomonadati</taxon>
        <taxon>Pseudomonadota</taxon>
        <taxon>Gammaproteobacteria</taxon>
        <taxon>Chromatiales</taxon>
        <taxon>Sedimenticolaceae</taxon>
        <taxon>Sedimenticola</taxon>
    </lineage>
</organism>
<reference evidence="2 3" key="1">
    <citation type="submission" date="2019-07" db="EMBL/GenBank/DDBJ databases">
        <title>The pathways for chlorine oxyanion respiration interact through the shared metabolite chlorate.</title>
        <authorList>
            <person name="Barnum T.P."/>
            <person name="Cheng Y."/>
            <person name="Hill K.A."/>
            <person name="Lucas L.N."/>
            <person name="Carlson H.K."/>
            <person name="Coates J.D."/>
        </authorList>
    </citation>
    <scope>NUCLEOTIDE SEQUENCE [LARGE SCALE GENOMIC DNA]</scope>
    <source>
        <strain evidence="2">BK-3</strain>
    </source>
</reference>
<sequence length="253" mass="28067">MSGFRQVFFLSCTMMFIGGGAAKAASPAAVEFSADTYQTGPDQTERVGHIYVGKNRIRSEMEQHGQQVVNIIDSEKQVTWVLYPQQQSYIEYPMGGAEGAATLKGSPCEGIPGAQCKKLGDDKIQGRSATKWDVLVKGQGGSMRSTQWIGKQRSILLRQEIQGGPIMEQRMLAVEELNGRQVEKWEMTVSQNNQSPQSSARWFDPELNLAIKEVNAAGYVRELKNIAIGIQDPVLFTIPDYFKKIVPQPQPAR</sequence>
<feature type="signal peptide" evidence="1">
    <location>
        <begin position="1"/>
        <end position="24"/>
    </location>
</feature>
<comment type="caution">
    <text evidence="2">The sequence shown here is derived from an EMBL/GenBank/DDBJ whole genome shotgun (WGS) entry which is preliminary data.</text>
</comment>
<evidence type="ECO:0000313" key="2">
    <source>
        <dbReference type="EMBL" id="TVT56639.1"/>
    </source>
</evidence>
<dbReference type="AlphaFoldDB" id="A0A558D6J8"/>
<protein>
    <recommendedName>
        <fullName evidence="4">DUF4412 domain-containing protein</fullName>
    </recommendedName>
</protein>
<name>A0A558D6J8_9GAMM</name>
<evidence type="ECO:0000256" key="1">
    <source>
        <dbReference type="SAM" id="SignalP"/>
    </source>
</evidence>
<dbReference type="Proteomes" id="UP000317355">
    <property type="component" value="Unassembled WGS sequence"/>
</dbReference>
<evidence type="ECO:0000313" key="3">
    <source>
        <dbReference type="Proteomes" id="UP000317355"/>
    </source>
</evidence>
<proteinExistence type="predicted"/>